<evidence type="ECO:0000256" key="2">
    <source>
        <dbReference type="ARBA" id="ARBA00022786"/>
    </source>
</evidence>
<evidence type="ECO:0000256" key="3">
    <source>
        <dbReference type="PROSITE-ProRule" id="PRU00104"/>
    </source>
</evidence>
<dbReference type="GO" id="GO:0043161">
    <property type="term" value="P:proteasome-mediated ubiquitin-dependent protein catabolic process"/>
    <property type="evidence" value="ECO:0007669"/>
    <property type="project" value="TreeGrafter"/>
</dbReference>
<dbReference type="PANTHER" id="PTHR45670:SF1">
    <property type="entry name" value="E3 UBIQUITIN-PROTEIN LIGASE HECTD1"/>
    <property type="match status" value="1"/>
</dbReference>
<dbReference type="Gene3D" id="3.30.2410.10">
    <property type="entry name" value="Hect, E3 ligase catalytic domain"/>
    <property type="match status" value="1"/>
</dbReference>
<evidence type="ECO:0000313" key="5">
    <source>
        <dbReference type="EMBL" id="KAK1397664.1"/>
    </source>
</evidence>
<dbReference type="InterPro" id="IPR045322">
    <property type="entry name" value="HECTD1/TRIP12-like"/>
</dbReference>
<dbReference type="EMBL" id="JAUIZM010000002">
    <property type="protein sequence ID" value="KAK1397664.1"/>
    <property type="molecule type" value="Genomic_DNA"/>
</dbReference>
<evidence type="ECO:0000259" key="4">
    <source>
        <dbReference type="PROSITE" id="PS50237"/>
    </source>
</evidence>
<accession>A0AAD8J6C0</accession>
<feature type="domain" description="HECT" evidence="4">
    <location>
        <begin position="1"/>
        <end position="35"/>
    </location>
</feature>
<sequence length="110" mass="12471">MTCANYLKLPPYSTKDVMYKKLIYAISEGHGSLICRSVLNLLDCMHRLRSQSSSFRNWTLLTSKVISSMLLNRGFILVPINGHVFTSCYSNKAIFSISCRLSVEVLFILT</sequence>
<dbReference type="Proteomes" id="UP001237642">
    <property type="component" value="Unassembled WGS sequence"/>
</dbReference>
<dbReference type="InterPro" id="IPR000569">
    <property type="entry name" value="HECT_dom"/>
</dbReference>
<keyword evidence="6" id="KW-1185">Reference proteome</keyword>
<feature type="active site" description="Glycyl thioester intermediate" evidence="3">
    <location>
        <position position="3"/>
    </location>
</feature>
<dbReference type="PROSITE" id="PS50237">
    <property type="entry name" value="HECT"/>
    <property type="match status" value="1"/>
</dbReference>
<evidence type="ECO:0000256" key="1">
    <source>
        <dbReference type="ARBA" id="ARBA00022679"/>
    </source>
</evidence>
<dbReference type="PANTHER" id="PTHR45670">
    <property type="entry name" value="E3 UBIQUITIN-PROTEIN LIGASE TRIP12"/>
    <property type="match status" value="1"/>
</dbReference>
<dbReference type="GO" id="GO:0000209">
    <property type="term" value="P:protein polyubiquitination"/>
    <property type="evidence" value="ECO:0007669"/>
    <property type="project" value="TreeGrafter"/>
</dbReference>
<evidence type="ECO:0000313" key="6">
    <source>
        <dbReference type="Proteomes" id="UP001237642"/>
    </source>
</evidence>
<dbReference type="AlphaFoldDB" id="A0AAD8J6C0"/>
<dbReference type="GO" id="GO:0061630">
    <property type="term" value="F:ubiquitin protein ligase activity"/>
    <property type="evidence" value="ECO:0007669"/>
    <property type="project" value="InterPro"/>
</dbReference>
<reference evidence="5" key="1">
    <citation type="submission" date="2023-02" db="EMBL/GenBank/DDBJ databases">
        <title>Genome of toxic invasive species Heracleum sosnowskyi carries increased number of genes despite the absence of recent whole-genome duplications.</title>
        <authorList>
            <person name="Schelkunov M."/>
            <person name="Shtratnikova V."/>
            <person name="Makarenko M."/>
            <person name="Klepikova A."/>
            <person name="Omelchenko D."/>
            <person name="Novikova G."/>
            <person name="Obukhova E."/>
            <person name="Bogdanov V."/>
            <person name="Penin A."/>
            <person name="Logacheva M."/>
        </authorList>
    </citation>
    <scope>NUCLEOTIDE SEQUENCE</scope>
    <source>
        <strain evidence="5">Hsosn_3</strain>
        <tissue evidence="5">Leaf</tissue>
    </source>
</reference>
<gene>
    <name evidence="5" type="ORF">POM88_007527</name>
</gene>
<keyword evidence="1" id="KW-0808">Transferase</keyword>
<dbReference type="SUPFAM" id="SSF56204">
    <property type="entry name" value="Hect, E3 ligase catalytic domain"/>
    <property type="match status" value="1"/>
</dbReference>
<dbReference type="InterPro" id="IPR035983">
    <property type="entry name" value="Hect_E3_ubiquitin_ligase"/>
</dbReference>
<protein>
    <recommendedName>
        <fullName evidence="4">HECT domain-containing protein</fullName>
    </recommendedName>
</protein>
<comment type="caution">
    <text evidence="5">The sequence shown here is derived from an EMBL/GenBank/DDBJ whole genome shotgun (WGS) entry which is preliminary data.</text>
</comment>
<name>A0AAD8J6C0_9APIA</name>
<reference evidence="5" key="2">
    <citation type="submission" date="2023-05" db="EMBL/GenBank/DDBJ databases">
        <authorList>
            <person name="Schelkunov M.I."/>
        </authorList>
    </citation>
    <scope>NUCLEOTIDE SEQUENCE</scope>
    <source>
        <strain evidence="5">Hsosn_3</strain>
        <tissue evidence="5">Leaf</tissue>
    </source>
</reference>
<dbReference type="Pfam" id="PF00632">
    <property type="entry name" value="HECT"/>
    <property type="match status" value="1"/>
</dbReference>
<proteinExistence type="predicted"/>
<keyword evidence="2 3" id="KW-0833">Ubl conjugation pathway</keyword>
<organism evidence="5 6">
    <name type="scientific">Heracleum sosnowskyi</name>
    <dbReference type="NCBI Taxonomy" id="360622"/>
    <lineage>
        <taxon>Eukaryota</taxon>
        <taxon>Viridiplantae</taxon>
        <taxon>Streptophyta</taxon>
        <taxon>Embryophyta</taxon>
        <taxon>Tracheophyta</taxon>
        <taxon>Spermatophyta</taxon>
        <taxon>Magnoliopsida</taxon>
        <taxon>eudicotyledons</taxon>
        <taxon>Gunneridae</taxon>
        <taxon>Pentapetalae</taxon>
        <taxon>asterids</taxon>
        <taxon>campanulids</taxon>
        <taxon>Apiales</taxon>
        <taxon>Apiaceae</taxon>
        <taxon>Apioideae</taxon>
        <taxon>apioid superclade</taxon>
        <taxon>Tordylieae</taxon>
        <taxon>Tordyliinae</taxon>
        <taxon>Heracleum</taxon>
    </lineage>
</organism>